<dbReference type="Proteomes" id="UP000053660">
    <property type="component" value="Unassembled WGS sequence"/>
</dbReference>
<dbReference type="SUPFAM" id="SSF51445">
    <property type="entry name" value="(Trans)glycosidases"/>
    <property type="match status" value="1"/>
</dbReference>
<sequence>MTGVGQKNGVAGVGSSGGSSFDGTDGVESFPEVPYSKSDFNDGKCSGNIGPEDYGSNAGNVRNCRLVGLLDLDQSKTYVRGKIIGYLNNLIDIGVAGFRFDASKHMWPEDLGAILDGMKNLRQDVSTCNSGNKQMYAPLEKYIVKKTKKLRATFNRPASTMLIELL</sequence>
<keyword evidence="4" id="KW-1185">Reference proteome</keyword>
<reference evidence="3 4" key="1">
    <citation type="submission" date="2014-03" db="EMBL/GenBank/DDBJ databases">
        <title>Draft genome of the hookworm Oesophagostomum dentatum.</title>
        <authorList>
            <person name="Mitreva M."/>
        </authorList>
    </citation>
    <scope>NUCLEOTIDE SEQUENCE [LARGE SCALE GENOMIC DNA]</scope>
    <source>
        <strain evidence="3 4">OD-Hann</strain>
    </source>
</reference>
<dbReference type="OrthoDB" id="550577at2759"/>
<dbReference type="EMBL" id="KN550574">
    <property type="protein sequence ID" value="KHJ93843.1"/>
    <property type="molecule type" value="Genomic_DNA"/>
</dbReference>
<comment type="similarity">
    <text evidence="1">Belongs to the glycosyl hydrolase 13 family.</text>
</comment>
<protein>
    <recommendedName>
        <fullName evidence="5">Alpha-amylase</fullName>
    </recommendedName>
</protein>
<dbReference type="PANTHER" id="PTHR43447">
    <property type="entry name" value="ALPHA-AMYLASE"/>
    <property type="match status" value="1"/>
</dbReference>
<organism evidence="3 4">
    <name type="scientific">Oesophagostomum dentatum</name>
    <name type="common">Nodular worm</name>
    <dbReference type="NCBI Taxonomy" id="61180"/>
    <lineage>
        <taxon>Eukaryota</taxon>
        <taxon>Metazoa</taxon>
        <taxon>Ecdysozoa</taxon>
        <taxon>Nematoda</taxon>
        <taxon>Chromadorea</taxon>
        <taxon>Rhabditida</taxon>
        <taxon>Rhabditina</taxon>
        <taxon>Rhabditomorpha</taxon>
        <taxon>Strongyloidea</taxon>
        <taxon>Strongylidae</taxon>
        <taxon>Oesophagostomum</taxon>
    </lineage>
</organism>
<evidence type="ECO:0008006" key="5">
    <source>
        <dbReference type="Google" id="ProtNLM"/>
    </source>
</evidence>
<dbReference type="InterPro" id="IPR017853">
    <property type="entry name" value="GH"/>
</dbReference>
<feature type="region of interest" description="Disordered" evidence="2">
    <location>
        <begin position="1"/>
        <end position="35"/>
    </location>
</feature>
<dbReference type="AlphaFoldDB" id="A0A0B1T8E8"/>
<evidence type="ECO:0000256" key="1">
    <source>
        <dbReference type="ARBA" id="ARBA00008061"/>
    </source>
</evidence>
<evidence type="ECO:0000313" key="3">
    <source>
        <dbReference type="EMBL" id="KHJ93843.1"/>
    </source>
</evidence>
<proteinExistence type="inferred from homology"/>
<name>A0A0B1T8E8_OESDE</name>
<accession>A0A0B1T8E8</accession>
<evidence type="ECO:0000313" key="4">
    <source>
        <dbReference type="Proteomes" id="UP000053660"/>
    </source>
</evidence>
<evidence type="ECO:0000256" key="2">
    <source>
        <dbReference type="SAM" id="MobiDB-lite"/>
    </source>
</evidence>
<dbReference type="Gene3D" id="3.20.20.80">
    <property type="entry name" value="Glycosidases"/>
    <property type="match status" value="1"/>
</dbReference>
<gene>
    <name evidence="3" type="ORF">OESDEN_06242</name>
</gene>
<feature type="compositionally biased region" description="Low complexity" evidence="2">
    <location>
        <begin position="18"/>
        <end position="27"/>
    </location>
</feature>